<dbReference type="EMBL" id="BNAR01000014">
    <property type="protein sequence ID" value="GHH54579.1"/>
    <property type="molecule type" value="Genomic_DNA"/>
</dbReference>
<evidence type="ECO:0000313" key="1">
    <source>
        <dbReference type="EMBL" id="GHH54579.1"/>
    </source>
</evidence>
<sequence length="120" mass="13839">MPPRRPRKARQLLQLPVYRYSVVRGMSSRLLADIRVLEDGDPALWQGAVESSLRLWTEHLHDPYRHLRDFDGGTRCGVYECCGNPLEARHVLRRVANKLPAPTSKELRRFVARTAERHAA</sequence>
<comment type="caution">
    <text evidence="1">The sequence shown here is derived from an EMBL/GenBank/DDBJ whole genome shotgun (WGS) entry which is preliminary data.</text>
</comment>
<accession>A0ABQ3MPI3</accession>
<name>A0ABQ3MPI3_9PSEU</name>
<protein>
    <submittedName>
        <fullName evidence="1">Uncharacterized protein</fullName>
    </submittedName>
</protein>
<dbReference type="RefSeq" id="WP_191303621.1">
    <property type="nucleotide sequence ID" value="NZ_BNAR01000014.1"/>
</dbReference>
<keyword evidence="2" id="KW-1185">Reference proteome</keyword>
<reference evidence="2" key="1">
    <citation type="journal article" date="2019" name="Int. J. Syst. Evol. Microbiol.">
        <title>The Global Catalogue of Microorganisms (GCM) 10K type strain sequencing project: providing services to taxonomists for standard genome sequencing and annotation.</title>
        <authorList>
            <consortium name="The Broad Institute Genomics Platform"/>
            <consortium name="The Broad Institute Genome Sequencing Center for Infectious Disease"/>
            <person name="Wu L."/>
            <person name="Ma J."/>
        </authorList>
    </citation>
    <scope>NUCLEOTIDE SEQUENCE [LARGE SCALE GENOMIC DNA]</scope>
    <source>
        <strain evidence="2">CGMCC 4.7367</strain>
    </source>
</reference>
<gene>
    <name evidence="1" type="ORF">GCM10017774_69720</name>
</gene>
<organism evidence="1 2">
    <name type="scientific">Lentzea cavernae</name>
    <dbReference type="NCBI Taxonomy" id="2020703"/>
    <lineage>
        <taxon>Bacteria</taxon>
        <taxon>Bacillati</taxon>
        <taxon>Actinomycetota</taxon>
        <taxon>Actinomycetes</taxon>
        <taxon>Pseudonocardiales</taxon>
        <taxon>Pseudonocardiaceae</taxon>
        <taxon>Lentzea</taxon>
    </lineage>
</organism>
<dbReference type="Proteomes" id="UP000605568">
    <property type="component" value="Unassembled WGS sequence"/>
</dbReference>
<proteinExistence type="predicted"/>
<evidence type="ECO:0000313" key="2">
    <source>
        <dbReference type="Proteomes" id="UP000605568"/>
    </source>
</evidence>